<keyword evidence="2" id="KW-1185">Reference proteome</keyword>
<proteinExistence type="predicted"/>
<name>A0A4C1SFQ1_EUMVA</name>
<reference evidence="1 2" key="1">
    <citation type="journal article" date="2019" name="Commun. Biol.">
        <title>The bagworm genome reveals a unique fibroin gene that provides high tensile strength.</title>
        <authorList>
            <person name="Kono N."/>
            <person name="Nakamura H."/>
            <person name="Ohtoshi R."/>
            <person name="Tomita M."/>
            <person name="Numata K."/>
            <person name="Arakawa K."/>
        </authorList>
    </citation>
    <scope>NUCLEOTIDE SEQUENCE [LARGE SCALE GENOMIC DNA]</scope>
</reference>
<dbReference type="Proteomes" id="UP000299102">
    <property type="component" value="Unassembled WGS sequence"/>
</dbReference>
<dbReference type="EMBL" id="BGZK01006845">
    <property type="protein sequence ID" value="GBP00993.1"/>
    <property type="molecule type" value="Genomic_DNA"/>
</dbReference>
<comment type="caution">
    <text evidence="1">The sequence shown here is derived from an EMBL/GenBank/DDBJ whole genome shotgun (WGS) entry which is preliminary data.</text>
</comment>
<organism evidence="1 2">
    <name type="scientific">Eumeta variegata</name>
    <name type="common">Bagworm moth</name>
    <name type="synonym">Eumeta japonica</name>
    <dbReference type="NCBI Taxonomy" id="151549"/>
    <lineage>
        <taxon>Eukaryota</taxon>
        <taxon>Metazoa</taxon>
        <taxon>Ecdysozoa</taxon>
        <taxon>Arthropoda</taxon>
        <taxon>Hexapoda</taxon>
        <taxon>Insecta</taxon>
        <taxon>Pterygota</taxon>
        <taxon>Neoptera</taxon>
        <taxon>Endopterygota</taxon>
        <taxon>Lepidoptera</taxon>
        <taxon>Glossata</taxon>
        <taxon>Ditrysia</taxon>
        <taxon>Tineoidea</taxon>
        <taxon>Psychidae</taxon>
        <taxon>Oiketicinae</taxon>
        <taxon>Eumeta</taxon>
    </lineage>
</organism>
<gene>
    <name evidence="1" type="ORF">EVAR_100834_1</name>
</gene>
<sequence>MISWVHGRTSEDVGGPWSGGLSPRRCTSRLLYFLPTNDACGRVSATEADLFTRILCFEAFSASSVCESPRQSVPVLFPLRLQRLAPPSGRGRRDSCAGRTVCCDWRNRSRPILAPRRD</sequence>
<protein>
    <submittedName>
        <fullName evidence="1">Uncharacterized protein</fullName>
    </submittedName>
</protein>
<evidence type="ECO:0000313" key="1">
    <source>
        <dbReference type="EMBL" id="GBP00993.1"/>
    </source>
</evidence>
<dbReference type="AlphaFoldDB" id="A0A4C1SFQ1"/>
<accession>A0A4C1SFQ1</accession>
<evidence type="ECO:0000313" key="2">
    <source>
        <dbReference type="Proteomes" id="UP000299102"/>
    </source>
</evidence>